<reference evidence="3" key="2">
    <citation type="submission" date="2024-10" db="UniProtKB">
        <authorList>
            <consortium name="EnsemblProtists"/>
        </authorList>
    </citation>
    <scope>IDENTIFICATION</scope>
</reference>
<dbReference type="RefSeq" id="XP_005779748.1">
    <property type="nucleotide sequence ID" value="XM_005779691.1"/>
</dbReference>
<evidence type="ECO:0000256" key="2">
    <source>
        <dbReference type="SAM" id="SignalP"/>
    </source>
</evidence>
<dbReference type="AlphaFoldDB" id="A0A0D3JUY4"/>
<organism evidence="3 4">
    <name type="scientific">Emiliania huxleyi (strain CCMP1516)</name>
    <dbReference type="NCBI Taxonomy" id="280463"/>
    <lineage>
        <taxon>Eukaryota</taxon>
        <taxon>Haptista</taxon>
        <taxon>Haptophyta</taxon>
        <taxon>Prymnesiophyceae</taxon>
        <taxon>Isochrysidales</taxon>
        <taxon>Noelaerhabdaceae</taxon>
        <taxon>Emiliania</taxon>
    </lineage>
</organism>
<accession>A0A0D3JUY4</accession>
<evidence type="ECO:0000256" key="1">
    <source>
        <dbReference type="SAM" id="MobiDB-lite"/>
    </source>
</evidence>
<protein>
    <submittedName>
        <fullName evidence="3">Uncharacterized protein</fullName>
    </submittedName>
</protein>
<keyword evidence="2" id="KW-0732">Signal</keyword>
<reference evidence="4" key="1">
    <citation type="journal article" date="2013" name="Nature">
        <title>Pan genome of the phytoplankton Emiliania underpins its global distribution.</title>
        <authorList>
            <person name="Read B.A."/>
            <person name="Kegel J."/>
            <person name="Klute M.J."/>
            <person name="Kuo A."/>
            <person name="Lefebvre S.C."/>
            <person name="Maumus F."/>
            <person name="Mayer C."/>
            <person name="Miller J."/>
            <person name="Monier A."/>
            <person name="Salamov A."/>
            <person name="Young J."/>
            <person name="Aguilar M."/>
            <person name="Claverie J.M."/>
            <person name="Frickenhaus S."/>
            <person name="Gonzalez K."/>
            <person name="Herman E.K."/>
            <person name="Lin Y.C."/>
            <person name="Napier J."/>
            <person name="Ogata H."/>
            <person name="Sarno A.F."/>
            <person name="Shmutz J."/>
            <person name="Schroeder D."/>
            <person name="de Vargas C."/>
            <person name="Verret F."/>
            <person name="von Dassow P."/>
            <person name="Valentin K."/>
            <person name="Van de Peer Y."/>
            <person name="Wheeler G."/>
            <person name="Dacks J.B."/>
            <person name="Delwiche C.F."/>
            <person name="Dyhrman S.T."/>
            <person name="Glockner G."/>
            <person name="John U."/>
            <person name="Richards T."/>
            <person name="Worden A.Z."/>
            <person name="Zhang X."/>
            <person name="Grigoriev I.V."/>
            <person name="Allen A.E."/>
            <person name="Bidle K."/>
            <person name="Borodovsky M."/>
            <person name="Bowler C."/>
            <person name="Brownlee C."/>
            <person name="Cock J.M."/>
            <person name="Elias M."/>
            <person name="Gladyshev V.N."/>
            <person name="Groth M."/>
            <person name="Guda C."/>
            <person name="Hadaegh A."/>
            <person name="Iglesias-Rodriguez M.D."/>
            <person name="Jenkins J."/>
            <person name="Jones B.M."/>
            <person name="Lawson T."/>
            <person name="Leese F."/>
            <person name="Lindquist E."/>
            <person name="Lobanov A."/>
            <person name="Lomsadze A."/>
            <person name="Malik S.B."/>
            <person name="Marsh M.E."/>
            <person name="Mackinder L."/>
            <person name="Mock T."/>
            <person name="Mueller-Roeber B."/>
            <person name="Pagarete A."/>
            <person name="Parker M."/>
            <person name="Probert I."/>
            <person name="Quesneville H."/>
            <person name="Raines C."/>
            <person name="Rensing S.A."/>
            <person name="Riano-Pachon D.M."/>
            <person name="Richier S."/>
            <person name="Rokitta S."/>
            <person name="Shiraiwa Y."/>
            <person name="Soanes D.M."/>
            <person name="van der Giezen M."/>
            <person name="Wahlund T.M."/>
            <person name="Williams B."/>
            <person name="Wilson W."/>
            <person name="Wolfe G."/>
            <person name="Wurch L.L."/>
        </authorList>
    </citation>
    <scope>NUCLEOTIDE SEQUENCE</scope>
</reference>
<dbReference type="Proteomes" id="UP000013827">
    <property type="component" value="Unassembled WGS sequence"/>
</dbReference>
<dbReference type="HOGENOM" id="CLU_414734_0_0_1"/>
<feature type="chain" id="PRO_5044187890" evidence="2">
    <location>
        <begin position="17"/>
        <end position="662"/>
    </location>
</feature>
<dbReference type="PaxDb" id="2903-EOD27319"/>
<evidence type="ECO:0000313" key="4">
    <source>
        <dbReference type="Proteomes" id="UP000013827"/>
    </source>
</evidence>
<proteinExistence type="predicted"/>
<dbReference type="GeneID" id="17272864"/>
<sequence length="662" mass="72094">MGNLLLPLVTLVQVSGQIPSAGVQVLSAKTGKLSCLFPGDEGTVRAEIDGALKRIATQCCKPDVAGAEACVRIVGTACISGQPPGITKRTFGEAVAACAEIGVQAEALRSEFRHSLGEEEGSRIRVHSSSVRWLHEVNKSEKVVLVLVPPWDVLGSEAASSAAELAERSIERFKILNPSPEDAKEKNSKEKKNRPIPKKKLPEWMPTRVLFGTFAPGGEGRSDKLLNVVRQMALRSYVPLLDFATAMTTNHWERIGQSESAAVCLSGWVGVKVVDGGAPISKMLLAPLGAEALLALTKKPSDDCSQAARCVGARMPHLKPVGAVSLTQMFSLSSLVTEMESLPHWPRVMKAYNSAIQNQDAHHPVSCTRSLVWSPALNRTPYKCQNIYLGNTVFAPVLGSDRLNVLRQLHDISRCLRLAVSREADTGRRFTRLVHSRLEFHWLRPHPPLSMLDSDSAWLPGGEDYYGGVNDRHAVLSREAAGLYMRRWEYLMDGSIFWIDPQLRNGKVTNGLTLQDENLVRRVLEYFHIPINRFPSVAFLACCPPGSACFSRVCVYRTMPRFGANLSHATPGFRGKYPPEIEAAMGHALALDIPGARYSVAGKVADIAVVAPAARAGEFCSAWRKLKKRATAASPSSGIVWLDKNGGNAYGVCGQQRPQTAV</sequence>
<dbReference type="EnsemblProtists" id="EOD27319">
    <property type="protein sequence ID" value="EOD27319"/>
    <property type="gene ID" value="EMIHUDRAFT_236064"/>
</dbReference>
<feature type="region of interest" description="Disordered" evidence="1">
    <location>
        <begin position="176"/>
        <end position="199"/>
    </location>
</feature>
<feature type="compositionally biased region" description="Basic and acidic residues" evidence="1">
    <location>
        <begin position="181"/>
        <end position="190"/>
    </location>
</feature>
<keyword evidence="4" id="KW-1185">Reference proteome</keyword>
<evidence type="ECO:0000313" key="3">
    <source>
        <dbReference type="EnsemblProtists" id="EOD27319"/>
    </source>
</evidence>
<dbReference type="KEGG" id="ehx:EMIHUDRAFT_236064"/>
<name>A0A0D3JUY4_EMIH1</name>
<feature type="signal peptide" evidence="2">
    <location>
        <begin position="1"/>
        <end position="16"/>
    </location>
</feature>